<protein>
    <recommendedName>
        <fullName evidence="1">Peptidase C45 hydrolase domain-containing protein</fullName>
    </recommendedName>
</protein>
<dbReference type="Gene3D" id="1.10.10.2120">
    <property type="match status" value="1"/>
</dbReference>
<evidence type="ECO:0000313" key="3">
    <source>
        <dbReference type="Proteomes" id="UP000041254"/>
    </source>
</evidence>
<dbReference type="PANTHER" id="PTHR34180">
    <property type="entry name" value="PEPTIDASE C45"/>
    <property type="match status" value="1"/>
</dbReference>
<sequence length="405" mass="44431">MVDKVPLIRVSGSSWRDLGRQHGAALKDRIHASASFYLGFFQDKWHFTEDEIEEQCRGYAEAIRSFNGDYTEEIEGIAEAAQLPAWKVYALNCRTELLNWKKSVTEAAAPQARPEDPVDVDSSSSVVGGECTALCNASAGLLAQNWDWDVRLEDLVVVLLMDKPDGSQIMMLTEPGVIGKIGMNSAGVGVTLQLLHCPCPRAPPGTTVAARQPTEDSHGIPIHILLRTVLDSHSATEAFTKLRGLPQGKRNTASCIIMADKGGNCHTLEFARGAMDDIKCLPATDKRACRPFPHCTPIHTNHYLGCGLECQTTGSETSYARFDTMERLLQELSGPPMLEDIKRVLADRSNAELPIQRPYKHDKKYGLMGGTVATVILELQKGVFHVTRGNPYEHPLEAISAPWAA</sequence>
<dbReference type="EMBL" id="CDMY01000638">
    <property type="protein sequence ID" value="CEM27687.1"/>
    <property type="molecule type" value="Genomic_DNA"/>
</dbReference>
<accession>A0A0G4GEC8</accession>
<dbReference type="NCBIfam" id="NF040521">
    <property type="entry name" value="C45_proenzyme"/>
    <property type="match status" value="1"/>
</dbReference>
<dbReference type="Pfam" id="PF03417">
    <property type="entry name" value="AAT"/>
    <property type="match status" value="1"/>
</dbReference>
<dbReference type="OrthoDB" id="189997at2759"/>
<reference evidence="2 3" key="1">
    <citation type="submission" date="2014-11" db="EMBL/GenBank/DDBJ databases">
        <authorList>
            <person name="Zhu J."/>
            <person name="Qi W."/>
            <person name="Song R."/>
        </authorList>
    </citation>
    <scope>NUCLEOTIDE SEQUENCE [LARGE SCALE GENOMIC DNA]</scope>
</reference>
<feature type="domain" description="Peptidase C45 hydrolase" evidence="1">
    <location>
        <begin position="141"/>
        <end position="391"/>
    </location>
</feature>
<name>A0A0G4GEC8_VITBC</name>
<dbReference type="PANTHER" id="PTHR34180:SF1">
    <property type="entry name" value="BETA-ALANYL-DOPAMINE_CARCININE HYDROLASE"/>
    <property type="match status" value="1"/>
</dbReference>
<dbReference type="InterPro" id="IPR047794">
    <property type="entry name" value="C45_proenzyme-like"/>
</dbReference>
<dbReference type="PhylomeDB" id="A0A0G4GEC8"/>
<dbReference type="Proteomes" id="UP000041254">
    <property type="component" value="Unassembled WGS sequence"/>
</dbReference>
<dbReference type="InterPro" id="IPR005079">
    <property type="entry name" value="Peptidase_C45_hydrolase"/>
</dbReference>
<dbReference type="InterPro" id="IPR047801">
    <property type="entry name" value="Peptidase_C45"/>
</dbReference>
<dbReference type="Gene3D" id="3.60.60.10">
    <property type="entry name" value="Penicillin V Acylase, Chain A"/>
    <property type="match status" value="1"/>
</dbReference>
<gene>
    <name evidence="2" type="ORF">Vbra_22730</name>
</gene>
<evidence type="ECO:0000259" key="1">
    <source>
        <dbReference type="Pfam" id="PF03417"/>
    </source>
</evidence>
<proteinExistence type="predicted"/>
<dbReference type="AlphaFoldDB" id="A0A0G4GEC8"/>
<dbReference type="InParanoid" id="A0A0G4GEC8"/>
<dbReference type="STRING" id="1169540.A0A0G4GEC8"/>
<organism evidence="2 3">
    <name type="scientific">Vitrella brassicaformis (strain CCMP3155)</name>
    <dbReference type="NCBI Taxonomy" id="1169540"/>
    <lineage>
        <taxon>Eukaryota</taxon>
        <taxon>Sar</taxon>
        <taxon>Alveolata</taxon>
        <taxon>Colpodellida</taxon>
        <taxon>Vitrellaceae</taxon>
        <taxon>Vitrella</taxon>
    </lineage>
</organism>
<dbReference type="VEuPathDB" id="CryptoDB:Vbra_22730"/>
<evidence type="ECO:0000313" key="2">
    <source>
        <dbReference type="EMBL" id="CEM27687.1"/>
    </source>
</evidence>
<keyword evidence="3" id="KW-1185">Reference proteome</keyword>